<keyword evidence="2" id="KW-1185">Reference proteome</keyword>
<sequence length="187" mass="22107">MTDREITQEQLDTLVEDAAYLEDEAEALKYVIENVPYTETPPDGKSIAEMLLLIDHAQLSYYRPILEQAFKNPRPTRLGDFEHFRETFEVDQEKLDDIQKLLSKLAKHRAGVVNVIKNIPLIDWEIVIYDDNKEITLYDFMQQMIRFDRSMLKQIADLVMVFEQEKQTRREIEQKQAARSRQEPENS</sequence>
<dbReference type="Gene3D" id="1.20.120.450">
    <property type="entry name" value="dinb family like domain"/>
    <property type="match status" value="1"/>
</dbReference>
<dbReference type="EMBL" id="JAALLT010000002">
    <property type="protein sequence ID" value="NGP76404.1"/>
    <property type="molecule type" value="Genomic_DNA"/>
</dbReference>
<proteinExistence type="predicted"/>
<gene>
    <name evidence="1" type="ORF">G3570_07160</name>
</gene>
<dbReference type="InterPro" id="IPR034660">
    <property type="entry name" value="DinB/YfiT-like"/>
</dbReference>
<reference evidence="1 2" key="1">
    <citation type="submission" date="2020-02" db="EMBL/GenBank/DDBJ databases">
        <title>Balneolaceae bacterium YR4-1, complete genome.</title>
        <authorList>
            <person name="Li Y."/>
            <person name="Wu S."/>
        </authorList>
    </citation>
    <scope>NUCLEOTIDE SEQUENCE [LARGE SCALE GENOMIC DNA]</scope>
    <source>
        <strain evidence="1 2">YR4-1</strain>
    </source>
</reference>
<dbReference type="Proteomes" id="UP000473278">
    <property type="component" value="Unassembled WGS sequence"/>
</dbReference>
<organism evidence="1 2">
    <name type="scientific">Halalkalibaculum roseum</name>
    <dbReference type="NCBI Taxonomy" id="2709311"/>
    <lineage>
        <taxon>Bacteria</taxon>
        <taxon>Pseudomonadati</taxon>
        <taxon>Balneolota</taxon>
        <taxon>Balneolia</taxon>
        <taxon>Balneolales</taxon>
        <taxon>Balneolaceae</taxon>
        <taxon>Halalkalibaculum</taxon>
    </lineage>
</organism>
<evidence type="ECO:0000313" key="2">
    <source>
        <dbReference type="Proteomes" id="UP000473278"/>
    </source>
</evidence>
<accession>A0A6M1SYZ8</accession>
<protein>
    <submittedName>
        <fullName evidence="1">Uncharacterized protein</fullName>
    </submittedName>
</protein>
<comment type="caution">
    <text evidence="1">The sequence shown here is derived from an EMBL/GenBank/DDBJ whole genome shotgun (WGS) entry which is preliminary data.</text>
</comment>
<name>A0A6M1SYZ8_9BACT</name>
<evidence type="ECO:0000313" key="1">
    <source>
        <dbReference type="EMBL" id="NGP76404.1"/>
    </source>
</evidence>
<dbReference type="AlphaFoldDB" id="A0A6M1SYZ8"/>
<dbReference type="RefSeq" id="WP_165140723.1">
    <property type="nucleotide sequence ID" value="NZ_JAALLT010000002.1"/>
</dbReference>